<sequence>MDPMPRKIRVLFPRNPPDNFDNCKDFPTFTPSIECLFPGWTLEIIHSITQALQLIIEPVFMDAGAGEVNWGTLVNNTTWYGALSYLQNNQVDVISLLYQQTAVRAQWFEYSYPVTSVQEVINVQEADKAAEASIWDAMKPFDNTVWGIFLASMVIQIVCFVIVRKAENQLFDEKEGLWETVWSVLAFQLNQFQDKCNFYTNSGRLMLTMFGICHLVLFLGLYQSYLISALLQDTASKPFNNLEEMVALVKDGNYELLKILNGNWIYDDISVSPLFKDLRSALVKHPYFIVNDSMKALDKLDRGKYVMFNQIDSYATLELGTHCNIITITEGLPQKTAHFLFQPNSSFVNGFNKQIIMQQSFILRTYMKYFDSGFRIYKPTNCEEKLGVNEYQPLGFKNCMGIFVILLIGWVACPFAFAVELITFKFYNRAKKLVAVKLMRPHLS</sequence>
<name>A0AAF3EIC6_9BILA</name>
<dbReference type="Proteomes" id="UP000887575">
    <property type="component" value="Unassembled WGS sequence"/>
</dbReference>
<keyword evidence="2" id="KW-0472">Membrane</keyword>
<evidence type="ECO:0000256" key="2">
    <source>
        <dbReference type="SAM" id="Phobius"/>
    </source>
</evidence>
<dbReference type="PANTHER" id="PTHR22714">
    <property type="entry name" value="PROTEIN CBG02446-RELATED"/>
    <property type="match status" value="1"/>
</dbReference>
<dbReference type="SUPFAM" id="SSF53850">
    <property type="entry name" value="Periplasmic binding protein-like II"/>
    <property type="match status" value="1"/>
</dbReference>
<comment type="similarity">
    <text evidence="1">Belongs to the glutamate-gated ion channel (TC 1.A.10.1) family.</text>
</comment>
<evidence type="ECO:0000256" key="1">
    <source>
        <dbReference type="ARBA" id="ARBA00008685"/>
    </source>
</evidence>
<organism evidence="4 5">
    <name type="scientific">Mesorhabditis belari</name>
    <dbReference type="NCBI Taxonomy" id="2138241"/>
    <lineage>
        <taxon>Eukaryota</taxon>
        <taxon>Metazoa</taxon>
        <taxon>Ecdysozoa</taxon>
        <taxon>Nematoda</taxon>
        <taxon>Chromadorea</taxon>
        <taxon>Rhabditida</taxon>
        <taxon>Rhabditina</taxon>
        <taxon>Rhabditomorpha</taxon>
        <taxon>Rhabditoidea</taxon>
        <taxon>Rhabditidae</taxon>
        <taxon>Mesorhabditinae</taxon>
        <taxon>Mesorhabditis</taxon>
    </lineage>
</organism>
<dbReference type="InterPro" id="IPR040128">
    <property type="entry name" value="T25E4.2-like"/>
</dbReference>
<dbReference type="WBParaSite" id="MBELARI_LOCUS13751">
    <property type="protein sequence ID" value="MBELARI_LOCUS13751"/>
    <property type="gene ID" value="MBELARI_LOCUS13751"/>
</dbReference>
<proteinExistence type="inferred from homology"/>
<evidence type="ECO:0000313" key="4">
    <source>
        <dbReference type="Proteomes" id="UP000887575"/>
    </source>
</evidence>
<accession>A0AAF3EIC6</accession>
<protein>
    <submittedName>
        <fullName evidence="5">Ionotropic glutamate receptor C-terminal domain-containing protein</fullName>
    </submittedName>
</protein>
<feature type="transmembrane region" description="Helical" evidence="2">
    <location>
        <begin position="205"/>
        <end position="225"/>
    </location>
</feature>
<dbReference type="Pfam" id="PF00060">
    <property type="entry name" value="Lig_chan"/>
    <property type="match status" value="1"/>
</dbReference>
<dbReference type="GO" id="GO:0015276">
    <property type="term" value="F:ligand-gated monoatomic ion channel activity"/>
    <property type="evidence" value="ECO:0007669"/>
    <property type="project" value="InterPro"/>
</dbReference>
<keyword evidence="2" id="KW-1133">Transmembrane helix</keyword>
<dbReference type="GO" id="GO:0016020">
    <property type="term" value="C:membrane"/>
    <property type="evidence" value="ECO:0007669"/>
    <property type="project" value="InterPro"/>
</dbReference>
<dbReference type="AlphaFoldDB" id="A0AAF3EIC6"/>
<feature type="domain" description="Ionotropic glutamate receptor C-terminal" evidence="3">
    <location>
        <begin position="143"/>
        <end position="409"/>
    </location>
</feature>
<dbReference type="Gene3D" id="3.40.190.10">
    <property type="entry name" value="Periplasmic binding protein-like II"/>
    <property type="match status" value="3"/>
</dbReference>
<evidence type="ECO:0000259" key="3">
    <source>
        <dbReference type="Pfam" id="PF00060"/>
    </source>
</evidence>
<feature type="transmembrane region" description="Helical" evidence="2">
    <location>
        <begin position="145"/>
        <end position="163"/>
    </location>
</feature>
<dbReference type="PANTHER" id="PTHR22714:SF7">
    <property type="entry name" value="SOLUTE-BINDING PROTEIN FAMILY 3_N-TERMINAL DOMAIN-CONTAINING PROTEIN"/>
    <property type="match status" value="1"/>
</dbReference>
<dbReference type="InterPro" id="IPR001320">
    <property type="entry name" value="Iontro_rcpt_C"/>
</dbReference>
<keyword evidence="4" id="KW-1185">Reference proteome</keyword>
<feature type="transmembrane region" description="Helical" evidence="2">
    <location>
        <begin position="400"/>
        <end position="422"/>
    </location>
</feature>
<evidence type="ECO:0000313" key="5">
    <source>
        <dbReference type="WBParaSite" id="MBELARI_LOCUS13751"/>
    </source>
</evidence>
<reference evidence="5" key="1">
    <citation type="submission" date="2024-02" db="UniProtKB">
        <authorList>
            <consortium name="WormBaseParasite"/>
        </authorList>
    </citation>
    <scope>IDENTIFICATION</scope>
</reference>
<keyword evidence="2" id="KW-0812">Transmembrane</keyword>